<protein>
    <submittedName>
        <fullName evidence="10">Inner membrane transporter RhtA</fullName>
    </submittedName>
</protein>
<comment type="similarity">
    <text evidence="2">Belongs to the EamA transporter family.</text>
</comment>
<feature type="domain" description="EamA" evidence="9">
    <location>
        <begin position="157"/>
        <end position="287"/>
    </location>
</feature>
<feature type="transmembrane region" description="Helical" evidence="8">
    <location>
        <begin position="188"/>
        <end position="210"/>
    </location>
</feature>
<dbReference type="OrthoDB" id="9815120at2"/>
<reference evidence="10 11" key="1">
    <citation type="submission" date="2016-10" db="EMBL/GenBank/DDBJ databases">
        <authorList>
            <person name="Cai Z."/>
        </authorList>
    </citation>
    <scope>NUCLEOTIDE SEQUENCE [LARGE SCALE GENOMIC DNA]</scope>
    <source>
        <strain evidence="10 11">CGMCC 1.10826</strain>
    </source>
</reference>
<gene>
    <name evidence="10" type="ORF">SAMN05216184_10936</name>
</gene>
<evidence type="ECO:0000256" key="7">
    <source>
        <dbReference type="SAM" id="MobiDB-lite"/>
    </source>
</evidence>
<evidence type="ECO:0000256" key="6">
    <source>
        <dbReference type="ARBA" id="ARBA00023136"/>
    </source>
</evidence>
<evidence type="ECO:0000313" key="10">
    <source>
        <dbReference type="EMBL" id="SSA43976.1"/>
    </source>
</evidence>
<feature type="transmembrane region" description="Helical" evidence="8">
    <location>
        <begin position="51"/>
        <end position="69"/>
    </location>
</feature>
<feature type="transmembrane region" description="Helical" evidence="8">
    <location>
        <begin position="216"/>
        <end position="234"/>
    </location>
</feature>
<keyword evidence="3" id="KW-1003">Cell membrane</keyword>
<dbReference type="GO" id="GO:0005886">
    <property type="term" value="C:plasma membrane"/>
    <property type="evidence" value="ECO:0007669"/>
    <property type="project" value="UniProtKB-SubCell"/>
</dbReference>
<feature type="transmembrane region" description="Helical" evidence="8">
    <location>
        <begin position="246"/>
        <end position="266"/>
    </location>
</feature>
<evidence type="ECO:0000256" key="2">
    <source>
        <dbReference type="ARBA" id="ARBA00007362"/>
    </source>
</evidence>
<dbReference type="InterPro" id="IPR000620">
    <property type="entry name" value="EamA_dom"/>
</dbReference>
<evidence type="ECO:0000256" key="8">
    <source>
        <dbReference type="SAM" id="Phobius"/>
    </source>
</evidence>
<evidence type="ECO:0000256" key="3">
    <source>
        <dbReference type="ARBA" id="ARBA00022475"/>
    </source>
</evidence>
<feature type="transmembrane region" description="Helical" evidence="8">
    <location>
        <begin position="23"/>
        <end position="45"/>
    </location>
</feature>
<proteinExistence type="inferred from homology"/>
<dbReference type="Pfam" id="PF00892">
    <property type="entry name" value="EamA"/>
    <property type="match status" value="1"/>
</dbReference>
<organism evidence="10 11">
    <name type="scientific">Georgenia satyanarayanai</name>
    <dbReference type="NCBI Taxonomy" id="860221"/>
    <lineage>
        <taxon>Bacteria</taxon>
        <taxon>Bacillati</taxon>
        <taxon>Actinomycetota</taxon>
        <taxon>Actinomycetes</taxon>
        <taxon>Micrococcales</taxon>
        <taxon>Bogoriellaceae</taxon>
        <taxon>Georgenia</taxon>
    </lineage>
</organism>
<feature type="region of interest" description="Disordered" evidence="7">
    <location>
        <begin position="290"/>
        <end position="312"/>
    </location>
</feature>
<evidence type="ECO:0000256" key="5">
    <source>
        <dbReference type="ARBA" id="ARBA00022989"/>
    </source>
</evidence>
<dbReference type="AlphaFoldDB" id="A0A2Y9AIV4"/>
<feature type="transmembrane region" description="Helical" evidence="8">
    <location>
        <begin position="272"/>
        <end position="292"/>
    </location>
</feature>
<evidence type="ECO:0000256" key="4">
    <source>
        <dbReference type="ARBA" id="ARBA00022692"/>
    </source>
</evidence>
<feature type="transmembrane region" description="Helical" evidence="8">
    <location>
        <begin position="107"/>
        <end position="125"/>
    </location>
</feature>
<keyword evidence="6 8" id="KW-0472">Membrane</keyword>
<dbReference type="Proteomes" id="UP000250222">
    <property type="component" value="Unassembled WGS sequence"/>
</dbReference>
<evidence type="ECO:0000256" key="1">
    <source>
        <dbReference type="ARBA" id="ARBA00004651"/>
    </source>
</evidence>
<dbReference type="InterPro" id="IPR051258">
    <property type="entry name" value="Diverse_Substrate_Transporter"/>
</dbReference>
<dbReference type="InterPro" id="IPR037185">
    <property type="entry name" value="EmrE-like"/>
</dbReference>
<dbReference type="PANTHER" id="PTHR42920">
    <property type="entry name" value="OS03G0707200 PROTEIN-RELATED"/>
    <property type="match status" value="1"/>
</dbReference>
<name>A0A2Y9AIV4_9MICO</name>
<feature type="transmembrane region" description="Helical" evidence="8">
    <location>
        <begin position="132"/>
        <end position="151"/>
    </location>
</feature>
<evidence type="ECO:0000313" key="11">
    <source>
        <dbReference type="Proteomes" id="UP000250222"/>
    </source>
</evidence>
<accession>A0A2Y9AIV4</accession>
<dbReference type="SUPFAM" id="SSF103481">
    <property type="entry name" value="Multidrug resistance efflux transporter EmrE"/>
    <property type="match status" value="2"/>
</dbReference>
<evidence type="ECO:0000259" key="9">
    <source>
        <dbReference type="Pfam" id="PF00892"/>
    </source>
</evidence>
<feature type="transmembrane region" description="Helical" evidence="8">
    <location>
        <begin position="157"/>
        <end position="176"/>
    </location>
</feature>
<dbReference type="EMBL" id="UETB01000009">
    <property type="protein sequence ID" value="SSA43976.1"/>
    <property type="molecule type" value="Genomic_DNA"/>
</dbReference>
<dbReference type="PANTHER" id="PTHR42920:SF5">
    <property type="entry name" value="EAMA DOMAIN-CONTAINING PROTEIN"/>
    <property type="match status" value="1"/>
</dbReference>
<comment type="subcellular location">
    <subcellularLocation>
        <location evidence="1">Cell membrane</location>
        <topology evidence="1">Multi-pass membrane protein</topology>
    </subcellularLocation>
</comment>
<keyword evidence="5 8" id="KW-1133">Transmembrane helix</keyword>
<sequence length="312" mass="31229">MAGEPEYGAAVSESRRPLLPGPAAPLVLGAAVSVQFGSAVAALVFPAAGPSGVVALRLTFAAVILLALLRPTLRGRTRRDWVLVVAFGLAMVAMNSLLYHAIDRIPLGPAVTLEVLGPLTLYVALGRRLRNLLWAVLALAGVAALGGGSVAGLDPVGVLLALGAATAWAAYIAVGARVARAFTGAQGLALALAVGAVVAVPLGLVSTGSALLDPRVLALGAAVALLSSVVPYSLEMAAMRRVTAGNFAVMMSLYPVIAALAGWLVLGQRLGWLELLGIGLVAVATAGATSGARPVTPRPAEDGDQAPPTAAG</sequence>
<keyword evidence="4 8" id="KW-0812">Transmembrane</keyword>
<keyword evidence="11" id="KW-1185">Reference proteome</keyword>
<feature type="transmembrane region" description="Helical" evidence="8">
    <location>
        <begin position="81"/>
        <end position="101"/>
    </location>
</feature>